<dbReference type="InterPro" id="IPR028259">
    <property type="entry name" value="AP2-like_int_N"/>
</dbReference>
<name>A0AAT9P3T9_9STAP</name>
<gene>
    <name evidence="6" type="ORF">KYI10_07810</name>
</gene>
<dbReference type="PROSITE" id="PS51900">
    <property type="entry name" value="CB"/>
    <property type="match status" value="1"/>
</dbReference>
<dbReference type="EMBL" id="CP079955">
    <property type="protein sequence ID" value="QYA32289.1"/>
    <property type="molecule type" value="Genomic_DNA"/>
</dbReference>
<feature type="domain" description="Tyr recombinase" evidence="4">
    <location>
        <begin position="186"/>
        <end position="380"/>
    </location>
</feature>
<evidence type="ECO:0000256" key="2">
    <source>
        <dbReference type="ARBA" id="ARBA00022908"/>
    </source>
</evidence>
<feature type="domain" description="Core-binding (CB)" evidence="5">
    <location>
        <begin position="77"/>
        <end position="165"/>
    </location>
</feature>
<dbReference type="PANTHER" id="PTHR30629:SF2">
    <property type="entry name" value="PROPHAGE INTEGRASE INTS-RELATED"/>
    <property type="match status" value="1"/>
</dbReference>
<dbReference type="GO" id="GO:0006310">
    <property type="term" value="P:DNA recombination"/>
    <property type="evidence" value="ECO:0007669"/>
    <property type="project" value="InterPro"/>
</dbReference>
<dbReference type="InterPro" id="IPR044068">
    <property type="entry name" value="CB"/>
</dbReference>
<evidence type="ECO:0000313" key="6">
    <source>
        <dbReference type="EMBL" id="QYA32289.1"/>
    </source>
</evidence>
<comment type="similarity">
    <text evidence="1">Belongs to the 'phage' integrase family.</text>
</comment>
<sequence>MSKYQYIKSKRYENVYSYKTKKGLFYMYKIRYYDESGKRKEKSESGFKDEKTAYRKSLEMLINIDDNELSKINPTNLTVGQWYDKWIEINTQWSDNTKTSRISAGRDYIKPLIGHIKLKDLDLMKYEILFIKQLEKTYISKDRFMQPSTIGLYHTYMNVCINAAVKRALIPSNKIVDANLPIIEDKRVKYVTLNDLNRIIEDVHANEPISNYIIILFLSFTGCRVGELLALTWNDIDFENRMITIKASRKHSKISSTKNKKMRRIPISEQVISDLKKYRSWCIQRLFNNGKALNNNDYVFISDQKGTRIGHTTITYLLKRVKKRTGISITPHGFRHTHATILAGENMSFMTIAKRLGNTPEVVISNYAHVTEEMETQLVEVFDEKLKVVELLVEHSD</sequence>
<keyword evidence="3" id="KW-0238">DNA-binding</keyword>
<accession>A0AAT9P3T9</accession>
<dbReference type="CDD" id="cd01189">
    <property type="entry name" value="INT_ICEBs1_C_like"/>
    <property type="match status" value="1"/>
</dbReference>
<dbReference type="Pfam" id="PF14657">
    <property type="entry name" value="Arm-DNA-bind_4"/>
    <property type="match status" value="1"/>
</dbReference>
<dbReference type="PROSITE" id="PS51898">
    <property type="entry name" value="TYR_RECOMBINASE"/>
    <property type="match status" value="1"/>
</dbReference>
<dbReference type="InterPro" id="IPR050808">
    <property type="entry name" value="Phage_Integrase"/>
</dbReference>
<dbReference type="AlphaFoldDB" id="A0AAT9P3T9"/>
<protein>
    <submittedName>
        <fullName evidence="6">Site-specific integrase</fullName>
    </submittedName>
</protein>
<dbReference type="Pfam" id="PF00589">
    <property type="entry name" value="Phage_integrase"/>
    <property type="match status" value="1"/>
</dbReference>
<dbReference type="GO" id="GO:0003677">
    <property type="term" value="F:DNA binding"/>
    <property type="evidence" value="ECO:0007669"/>
    <property type="project" value="UniProtKB-UniRule"/>
</dbReference>
<evidence type="ECO:0000256" key="3">
    <source>
        <dbReference type="PROSITE-ProRule" id="PRU01248"/>
    </source>
</evidence>
<evidence type="ECO:0000256" key="1">
    <source>
        <dbReference type="ARBA" id="ARBA00008857"/>
    </source>
</evidence>
<reference evidence="6" key="1">
    <citation type="submission" date="2021-07" db="EMBL/GenBank/DDBJ databases">
        <title>Prevalence and characterization of methicillin-resistant Macrococcus spp. in food producing animals and meat in Switzerland in 2019.</title>
        <authorList>
            <person name="Keller J.E."/>
            <person name="Schwendener S."/>
            <person name="Neuenschwander J."/>
            <person name="Overesch G."/>
            <person name="Perreten V."/>
        </authorList>
    </citation>
    <scope>NUCLEOTIDE SEQUENCE</scope>
    <source>
        <strain evidence="6">19Msa1099</strain>
    </source>
</reference>
<dbReference type="GO" id="GO:0015074">
    <property type="term" value="P:DNA integration"/>
    <property type="evidence" value="ECO:0007669"/>
    <property type="project" value="UniProtKB-KW"/>
</dbReference>
<dbReference type="PANTHER" id="PTHR30629">
    <property type="entry name" value="PROPHAGE INTEGRASE"/>
    <property type="match status" value="1"/>
</dbReference>
<keyword evidence="2" id="KW-0229">DNA integration</keyword>
<proteinExistence type="inferred from homology"/>
<evidence type="ECO:0000259" key="4">
    <source>
        <dbReference type="PROSITE" id="PS51898"/>
    </source>
</evidence>
<organism evidence="6">
    <name type="scientific">Macrococcus psychrotolerans</name>
    <dbReference type="NCBI Taxonomy" id="3039389"/>
    <lineage>
        <taxon>Bacteria</taxon>
        <taxon>Bacillati</taxon>
        <taxon>Bacillota</taxon>
        <taxon>Bacilli</taxon>
        <taxon>Bacillales</taxon>
        <taxon>Staphylococcaceae</taxon>
        <taxon>Macrococcus</taxon>
    </lineage>
</organism>
<dbReference type="InterPro" id="IPR002104">
    <property type="entry name" value="Integrase_catalytic"/>
</dbReference>
<evidence type="ECO:0000259" key="5">
    <source>
        <dbReference type="PROSITE" id="PS51900"/>
    </source>
</evidence>